<feature type="transmembrane region" description="Helical" evidence="1">
    <location>
        <begin position="215"/>
        <end position="232"/>
    </location>
</feature>
<name>A0AAD9GQX5_9STRA</name>
<keyword evidence="1" id="KW-1133">Transmembrane helix</keyword>
<dbReference type="Gene3D" id="3.80.10.10">
    <property type="entry name" value="Ribonuclease Inhibitor"/>
    <property type="match status" value="1"/>
</dbReference>
<feature type="transmembrane region" description="Helical" evidence="1">
    <location>
        <begin position="108"/>
        <end position="135"/>
    </location>
</feature>
<evidence type="ECO:0000313" key="3">
    <source>
        <dbReference type="Proteomes" id="UP001259832"/>
    </source>
</evidence>
<keyword evidence="1" id="KW-0812">Transmembrane</keyword>
<dbReference type="EMBL" id="JASMQC010000008">
    <property type="protein sequence ID" value="KAK1942934.1"/>
    <property type="molecule type" value="Genomic_DNA"/>
</dbReference>
<accession>A0AAD9GQX5</accession>
<sequence>MNVRKLSELLLPTQQARRQAINHVSDQAERLRSRANSLVLGISQAQTAKKLSLHLLPRTIRISWFFVFTLHVFNAAYSSLLAYIYYYMTLPIMDFYVQLLRMMPQENYTVIIYLYACIGAIHVYNAGNMVFYSFYYRRLVFGKVKSVRVKTKTKSKFRAFNRFTSGFARSISARGEWFEVIFLIRKVSELLAQSVQAYVSTFLIGSVWVNQTFAVIIFLNAISHAVVHYFLADKIGLRRLYSTAVDLILDFTWGVIIPAKIFFVYMLMFMEYHGSFPEEFNYSDTLMLKAMLEFNQFFMISWVDAVTTTLPYLNMLSGLRSVRILIQHDMKVVRFQSPTKVQTAGPAEALTNVKGVGVPTAPLSQSKIPPKVTNDVGNEIEIKPSTGSRRIKASITALLPVFGIFVLITSIIASGVFFGEKNTCKTGCKLQMYPWFTQQCACSVMEISCYERDITGLEGEIRDALRSLDARVLNSLIISHCPALTIPEELRRFHNIIFLELYNTTVVHWPITASLSLPFVPYLTTIYIVRSRLLGGIPDGLTSDLSPSIVDIEFSATDFDGPLPDDLDTKWPDVLLLYLEHCGLQEFPKALAQMDLTDLSLIDNNISVLPESLSESFMYVTLDRNPIEKIPDGFESMTELFYFTVQYTNITTISRWIQNTQETTLNFRARGTPYCNGLPSKSTEARFAWCTYDDYSDGIFPLVLRDEVRAIKET</sequence>
<evidence type="ECO:0000313" key="2">
    <source>
        <dbReference type="EMBL" id="KAK1942934.1"/>
    </source>
</evidence>
<feature type="transmembrane region" description="Helical" evidence="1">
    <location>
        <begin position="64"/>
        <end position="88"/>
    </location>
</feature>
<organism evidence="2 3">
    <name type="scientific">Phytophthora citrophthora</name>
    <dbReference type="NCBI Taxonomy" id="4793"/>
    <lineage>
        <taxon>Eukaryota</taxon>
        <taxon>Sar</taxon>
        <taxon>Stramenopiles</taxon>
        <taxon>Oomycota</taxon>
        <taxon>Peronosporomycetes</taxon>
        <taxon>Peronosporales</taxon>
        <taxon>Peronosporaceae</taxon>
        <taxon>Phytophthora</taxon>
    </lineage>
</organism>
<dbReference type="SUPFAM" id="SSF52058">
    <property type="entry name" value="L domain-like"/>
    <property type="match status" value="1"/>
</dbReference>
<keyword evidence="3" id="KW-1185">Reference proteome</keyword>
<evidence type="ECO:0000256" key="1">
    <source>
        <dbReference type="SAM" id="Phobius"/>
    </source>
</evidence>
<feature type="transmembrane region" description="Helical" evidence="1">
    <location>
        <begin position="244"/>
        <end position="268"/>
    </location>
</feature>
<gene>
    <name evidence="2" type="ORF">P3T76_005571</name>
</gene>
<reference evidence="2" key="1">
    <citation type="submission" date="2023-08" db="EMBL/GenBank/DDBJ databases">
        <title>Reference Genome Resource for the Citrus Pathogen Phytophthora citrophthora.</title>
        <authorList>
            <person name="Moller H."/>
            <person name="Coetzee B."/>
            <person name="Rose L.J."/>
            <person name="Van Niekerk J.M."/>
        </authorList>
    </citation>
    <scope>NUCLEOTIDE SEQUENCE</scope>
    <source>
        <strain evidence="2">STE-U-9442</strain>
    </source>
</reference>
<dbReference type="Proteomes" id="UP001259832">
    <property type="component" value="Unassembled WGS sequence"/>
</dbReference>
<feature type="transmembrane region" description="Helical" evidence="1">
    <location>
        <begin position="397"/>
        <end position="419"/>
    </location>
</feature>
<dbReference type="AlphaFoldDB" id="A0AAD9GQX5"/>
<proteinExistence type="predicted"/>
<dbReference type="InterPro" id="IPR032675">
    <property type="entry name" value="LRR_dom_sf"/>
</dbReference>
<protein>
    <submittedName>
        <fullName evidence="2">Uncharacterized protein</fullName>
    </submittedName>
</protein>
<keyword evidence="1" id="KW-0472">Membrane</keyword>
<comment type="caution">
    <text evidence="2">The sequence shown here is derived from an EMBL/GenBank/DDBJ whole genome shotgun (WGS) entry which is preliminary data.</text>
</comment>